<dbReference type="GO" id="GO:1904680">
    <property type="term" value="F:peptide transmembrane transporter activity"/>
    <property type="evidence" value="ECO:0007669"/>
    <property type="project" value="TreeGrafter"/>
</dbReference>
<evidence type="ECO:0000256" key="1">
    <source>
        <dbReference type="ARBA" id="ARBA00004418"/>
    </source>
</evidence>
<evidence type="ECO:0000256" key="3">
    <source>
        <dbReference type="SAM" id="SignalP"/>
    </source>
</evidence>
<dbReference type="Pfam" id="PF00496">
    <property type="entry name" value="SBP_bac_5"/>
    <property type="match status" value="1"/>
</dbReference>
<dbReference type="InterPro" id="IPR030678">
    <property type="entry name" value="Peptide/Ni-bd"/>
</dbReference>
<comment type="similarity">
    <text evidence="2">Belongs to the bacterial solute-binding protein 5 family.</text>
</comment>
<dbReference type="InterPro" id="IPR000914">
    <property type="entry name" value="SBP_5_dom"/>
</dbReference>
<gene>
    <name evidence="5" type="ORF">AWJ14_12435</name>
</gene>
<dbReference type="CDD" id="cd00995">
    <property type="entry name" value="PBP2_NikA_DppA_OppA_like"/>
    <property type="match status" value="1"/>
</dbReference>
<organism evidence="5 6">
    <name type="scientific">Hoeflea olei</name>
    <dbReference type="NCBI Taxonomy" id="1480615"/>
    <lineage>
        <taxon>Bacteria</taxon>
        <taxon>Pseudomonadati</taxon>
        <taxon>Pseudomonadota</taxon>
        <taxon>Alphaproteobacteria</taxon>
        <taxon>Hyphomicrobiales</taxon>
        <taxon>Rhizobiaceae</taxon>
        <taxon>Hoeflea</taxon>
    </lineage>
</organism>
<comment type="subcellular location">
    <subcellularLocation>
        <location evidence="1">Periplasm</location>
    </subcellularLocation>
</comment>
<dbReference type="RefSeq" id="WP_066183243.1">
    <property type="nucleotide sequence ID" value="NZ_LQZT01000048.1"/>
</dbReference>
<evidence type="ECO:0000313" key="6">
    <source>
        <dbReference type="Proteomes" id="UP000094795"/>
    </source>
</evidence>
<keyword evidence="6" id="KW-1185">Reference proteome</keyword>
<name>A0A1C1YR83_9HYPH</name>
<evidence type="ECO:0000256" key="2">
    <source>
        <dbReference type="ARBA" id="ARBA00005695"/>
    </source>
</evidence>
<accession>A0A1C1YR83</accession>
<dbReference type="Proteomes" id="UP000094795">
    <property type="component" value="Unassembled WGS sequence"/>
</dbReference>
<keyword evidence="3" id="KW-0732">Signal</keyword>
<dbReference type="EMBL" id="LQZT01000048">
    <property type="protein sequence ID" value="OCW56018.1"/>
    <property type="molecule type" value="Genomic_DNA"/>
</dbReference>
<feature type="domain" description="Solute-binding protein family 5" evidence="4">
    <location>
        <begin position="76"/>
        <end position="410"/>
    </location>
</feature>
<sequence length="529" mass="57647">MKLTAIMAAALTAGIAFGGMTQFAAAQDAPTRLVGGFDVGPGGFPNNVNPLLATTGYMALTLAYEPLVIYDEKIEKVVGRLADSFEISPDGLTYTFKLAADAKWHDGEPFTSKDVAFTLNLAKDTASGSVYVARLSTIAEIATPDDQTVVLTLSQPNSSLLDTLTKVMMLPEHRLAGIAPDTLARNDYWITDPVGTGAFRFKQYSPNQYIEYEAFADYRRGKPKIDQLVNRYFKTPAAAVAALKAGEIAVSYVEADDIKNFQTDSAFRVIEGNSQVVNYLGFNFAAKIWDDVRVRKAVMYAIDRETIIEQLYNGKATAANCGYSAARLVPDGLETYAYDPDKARALLEEAGWGEINGDKPISVLTYYNNDQANNVMAAMQAMLAQVGINIAPRTVDMAGYNATIYAKPIDPSQFQIVYAGLTNGPNPGNLNIGLNAAQIPPNGSNYTRVDIPAVSEAFDTAMKQTTPEGMDKAYSDVCKAMNENLPWATLWETKRYGVESAKLKNLNWQPAPGGGPYEMHPELWELETN</sequence>
<comment type="caution">
    <text evidence="5">The sequence shown here is derived from an EMBL/GenBank/DDBJ whole genome shotgun (WGS) entry which is preliminary data.</text>
</comment>
<feature type="chain" id="PRO_5008656286" evidence="3">
    <location>
        <begin position="19"/>
        <end position="529"/>
    </location>
</feature>
<dbReference type="GO" id="GO:0043190">
    <property type="term" value="C:ATP-binding cassette (ABC) transporter complex"/>
    <property type="evidence" value="ECO:0007669"/>
    <property type="project" value="InterPro"/>
</dbReference>
<dbReference type="Gene3D" id="3.40.190.10">
    <property type="entry name" value="Periplasmic binding protein-like II"/>
    <property type="match status" value="1"/>
</dbReference>
<feature type="signal peptide" evidence="3">
    <location>
        <begin position="1"/>
        <end position="18"/>
    </location>
</feature>
<dbReference type="GO" id="GO:0030288">
    <property type="term" value="C:outer membrane-bounded periplasmic space"/>
    <property type="evidence" value="ECO:0007669"/>
    <property type="project" value="UniProtKB-ARBA"/>
</dbReference>
<dbReference type="STRING" id="1480615.AWJ14_12435"/>
<dbReference type="Gene3D" id="3.90.76.10">
    <property type="entry name" value="Dipeptide-binding Protein, Domain 1"/>
    <property type="match status" value="1"/>
</dbReference>
<dbReference type="PIRSF" id="PIRSF002741">
    <property type="entry name" value="MppA"/>
    <property type="match status" value="1"/>
</dbReference>
<dbReference type="AlphaFoldDB" id="A0A1C1YR83"/>
<evidence type="ECO:0000259" key="4">
    <source>
        <dbReference type="Pfam" id="PF00496"/>
    </source>
</evidence>
<protein>
    <submittedName>
        <fullName evidence="5">Peptide ABC transporter substrate-binding protein</fullName>
    </submittedName>
</protein>
<dbReference type="PANTHER" id="PTHR30290">
    <property type="entry name" value="PERIPLASMIC BINDING COMPONENT OF ABC TRANSPORTER"/>
    <property type="match status" value="1"/>
</dbReference>
<dbReference type="Gene3D" id="3.10.105.10">
    <property type="entry name" value="Dipeptide-binding Protein, Domain 3"/>
    <property type="match status" value="1"/>
</dbReference>
<dbReference type="SUPFAM" id="SSF53850">
    <property type="entry name" value="Periplasmic binding protein-like II"/>
    <property type="match status" value="1"/>
</dbReference>
<reference evidence="5 6" key="1">
    <citation type="submission" date="2015-12" db="EMBL/GenBank/DDBJ databases">
        <authorList>
            <person name="Shamseldin A."/>
            <person name="Moawad H."/>
            <person name="Abd El-Rahim W.M."/>
            <person name="Sadowsky M.J."/>
        </authorList>
    </citation>
    <scope>NUCLEOTIDE SEQUENCE [LARGE SCALE GENOMIC DNA]</scope>
    <source>
        <strain evidence="5 6">JC234</strain>
    </source>
</reference>
<evidence type="ECO:0000313" key="5">
    <source>
        <dbReference type="EMBL" id="OCW56018.1"/>
    </source>
</evidence>
<dbReference type="GO" id="GO:0015833">
    <property type="term" value="P:peptide transport"/>
    <property type="evidence" value="ECO:0007669"/>
    <property type="project" value="TreeGrafter"/>
</dbReference>
<proteinExistence type="inferred from homology"/>
<dbReference type="InterPro" id="IPR039424">
    <property type="entry name" value="SBP_5"/>
</dbReference>
<dbReference type="OrthoDB" id="9803988at2"/>